<evidence type="ECO:0000256" key="3">
    <source>
        <dbReference type="ARBA" id="ARBA00022989"/>
    </source>
</evidence>
<evidence type="ECO:0000313" key="8">
    <source>
        <dbReference type="Proteomes" id="UP000246740"/>
    </source>
</evidence>
<feature type="compositionally biased region" description="Low complexity" evidence="5">
    <location>
        <begin position="93"/>
        <end position="113"/>
    </location>
</feature>
<reference evidence="7 8" key="1">
    <citation type="journal article" date="2018" name="Mol. Biol. Evol.">
        <title>Broad Genomic Sampling Reveals a Smut Pathogenic Ancestry of the Fungal Clade Ustilaginomycotina.</title>
        <authorList>
            <person name="Kijpornyongpan T."/>
            <person name="Mondo S.J."/>
            <person name="Barry K."/>
            <person name="Sandor L."/>
            <person name="Lee J."/>
            <person name="Lipzen A."/>
            <person name="Pangilinan J."/>
            <person name="LaButti K."/>
            <person name="Hainaut M."/>
            <person name="Henrissat B."/>
            <person name="Grigoriev I.V."/>
            <person name="Spatafora J.W."/>
            <person name="Aime M.C."/>
        </authorList>
    </citation>
    <scope>NUCLEOTIDE SEQUENCE [LARGE SCALE GENOMIC DNA]</scope>
    <source>
        <strain evidence="7 8">MCA 3645</strain>
    </source>
</reference>
<feature type="domain" description="SUN" evidence="6">
    <location>
        <begin position="560"/>
        <end position="790"/>
    </location>
</feature>
<dbReference type="AlphaFoldDB" id="A0A317XSD8"/>
<comment type="subcellular location">
    <subcellularLocation>
        <location evidence="1">Membrane</location>
    </subcellularLocation>
</comment>
<dbReference type="Pfam" id="PF07738">
    <property type="entry name" value="Sad1_UNC"/>
    <property type="match status" value="1"/>
</dbReference>
<keyword evidence="2" id="KW-0812">Transmembrane</keyword>
<evidence type="ECO:0000256" key="2">
    <source>
        <dbReference type="ARBA" id="ARBA00022692"/>
    </source>
</evidence>
<dbReference type="STRING" id="1882483.A0A317XSD8"/>
<gene>
    <name evidence="7" type="ORF">BCV70DRAFT_160658</name>
</gene>
<name>A0A317XSD8_9BASI</name>
<feature type="compositionally biased region" description="Basic residues" evidence="5">
    <location>
        <begin position="171"/>
        <end position="181"/>
    </location>
</feature>
<dbReference type="InterPro" id="IPR045119">
    <property type="entry name" value="SUN1-5"/>
</dbReference>
<evidence type="ECO:0000313" key="7">
    <source>
        <dbReference type="EMBL" id="PWZ00808.1"/>
    </source>
</evidence>
<feature type="compositionally biased region" description="Polar residues" evidence="5">
    <location>
        <begin position="395"/>
        <end position="411"/>
    </location>
</feature>
<dbReference type="GO" id="GO:0034993">
    <property type="term" value="C:meiotic nuclear membrane microtubule tethering complex"/>
    <property type="evidence" value="ECO:0007669"/>
    <property type="project" value="TreeGrafter"/>
</dbReference>
<dbReference type="PANTHER" id="PTHR12911">
    <property type="entry name" value="SAD1/UNC-84-LIKE PROTEIN-RELATED"/>
    <property type="match status" value="1"/>
</dbReference>
<feature type="compositionally biased region" description="Low complexity" evidence="5">
    <location>
        <begin position="133"/>
        <end position="148"/>
    </location>
</feature>
<accession>A0A317XSD8</accession>
<organism evidence="7 8">
    <name type="scientific">Testicularia cyperi</name>
    <dbReference type="NCBI Taxonomy" id="1882483"/>
    <lineage>
        <taxon>Eukaryota</taxon>
        <taxon>Fungi</taxon>
        <taxon>Dikarya</taxon>
        <taxon>Basidiomycota</taxon>
        <taxon>Ustilaginomycotina</taxon>
        <taxon>Ustilaginomycetes</taxon>
        <taxon>Ustilaginales</taxon>
        <taxon>Anthracoideaceae</taxon>
        <taxon>Testicularia</taxon>
    </lineage>
</organism>
<dbReference type="PROSITE" id="PS51469">
    <property type="entry name" value="SUN"/>
    <property type="match status" value="1"/>
</dbReference>
<evidence type="ECO:0000256" key="1">
    <source>
        <dbReference type="ARBA" id="ARBA00004370"/>
    </source>
</evidence>
<dbReference type="Proteomes" id="UP000246740">
    <property type="component" value="Unassembled WGS sequence"/>
</dbReference>
<dbReference type="OrthoDB" id="342281at2759"/>
<evidence type="ECO:0000256" key="4">
    <source>
        <dbReference type="ARBA" id="ARBA00023136"/>
    </source>
</evidence>
<dbReference type="PANTHER" id="PTHR12911:SF8">
    <property type="entry name" value="KLAROID PROTEIN-RELATED"/>
    <property type="match status" value="1"/>
</dbReference>
<feature type="compositionally biased region" description="Acidic residues" evidence="5">
    <location>
        <begin position="254"/>
        <end position="274"/>
    </location>
</feature>
<evidence type="ECO:0000259" key="6">
    <source>
        <dbReference type="PROSITE" id="PS51469"/>
    </source>
</evidence>
<protein>
    <recommendedName>
        <fullName evidence="6">SUN domain-containing protein</fullName>
    </recommendedName>
</protein>
<keyword evidence="8" id="KW-1185">Reference proteome</keyword>
<feature type="region of interest" description="Disordered" evidence="5">
    <location>
        <begin position="395"/>
        <end position="417"/>
    </location>
</feature>
<feature type="region of interest" description="Disordered" evidence="5">
    <location>
        <begin position="85"/>
        <end position="113"/>
    </location>
</feature>
<feature type="compositionally biased region" description="Polar residues" evidence="5">
    <location>
        <begin position="1"/>
        <end position="11"/>
    </location>
</feature>
<keyword evidence="3" id="KW-1133">Transmembrane helix</keyword>
<proteinExistence type="predicted"/>
<feature type="region of interest" description="Disordered" evidence="5">
    <location>
        <begin position="126"/>
        <end position="289"/>
    </location>
</feature>
<dbReference type="InParanoid" id="A0A317XSD8"/>
<feature type="region of interest" description="Disordered" evidence="5">
    <location>
        <begin position="1"/>
        <end position="62"/>
    </location>
</feature>
<sequence>MSYRRNGQTPVRRSPRISGRSETPMDREGSMSVRGTPRLASPEVIEQMTPPMNPSSRFLQTRAGPSYNFSTMAIKQEDASMNGGLSSYFLREQSQSQSVGSPSGLASPPSAFGSRLLRGAQFGLFDDQQNGNASASIFSSASSERTASYHQEEQMAEQLQSQDQHREANGRRRVSGPRKGRPSLDAQPYKPTRSEEEDDDDDDVRPGPRRRRKSTKSGPQMRQGEDDNHIWMGKARKRRARRSNGNSVEAAEPGSEDDDQNDVDDDDDDDEGELSDAGGTSRKETRIDTYPAPDAYAAEDGLHFAPNESLLQGRPGKEDDILPRHSLLRSLAAALVSFVLAILRFTLGTVSRAPLRLLRGLGSVAHQYKLRDIALTTAAIVTTLSALYIATQSGSTLSSSDGILSRPSGSSGLPRWSLSDDDENKRLRAEIERLHAKIESLPSQLDSRLNTRMTEVEAKLLAETAARKEAEFNKLLSNAKRQVSRLAQDELRAIQDNVSNSVELMLRELNKKVDDQLKKRADATQDEFFSHLDKEIAKITSYANAEVNSKLKQSFDETFLTSLIHESLETYSRDRTGKFDYAAVTSGAVLDQEGTVHRGYRYNSIWNLRNYLAQGRKVAIGSPIKAITPGAELGADNCWMTGWNSILQVNLSSTKVIDEVVLEHPLPGMLRTAPRRVIVWGLVDESDRQYYQHFRRMGGRDPSQYIQELLPEPFAAAIPHEYRLPNGDMPLILSHFEFKADGSTLQTFNTTEEAQFYPYGIEAVRVQFIDGWAAHPPICVHRVRLHGSQWPVFASDHPAAS</sequence>
<dbReference type="EMBL" id="KZ819192">
    <property type="protein sequence ID" value="PWZ00808.1"/>
    <property type="molecule type" value="Genomic_DNA"/>
</dbReference>
<dbReference type="Gene3D" id="2.60.120.260">
    <property type="entry name" value="Galactose-binding domain-like"/>
    <property type="match status" value="1"/>
</dbReference>
<keyword evidence="4" id="KW-0472">Membrane</keyword>
<dbReference type="GO" id="GO:0043495">
    <property type="term" value="F:protein-membrane adaptor activity"/>
    <property type="evidence" value="ECO:0007669"/>
    <property type="project" value="TreeGrafter"/>
</dbReference>
<dbReference type="InterPro" id="IPR012919">
    <property type="entry name" value="SUN_dom"/>
</dbReference>
<evidence type="ECO:0000256" key="5">
    <source>
        <dbReference type="SAM" id="MobiDB-lite"/>
    </source>
</evidence>